<comment type="caution">
    <text evidence="2">The sequence shown here is derived from an EMBL/GenBank/DDBJ whole genome shotgun (WGS) entry which is preliminary data.</text>
</comment>
<gene>
    <name evidence="2" type="ORF">ACFFNX_39670</name>
</gene>
<evidence type="ECO:0000256" key="1">
    <source>
        <dbReference type="SAM" id="MobiDB-lite"/>
    </source>
</evidence>
<dbReference type="EMBL" id="JBHLZP010000491">
    <property type="protein sequence ID" value="MFB9838290.1"/>
    <property type="molecule type" value="Genomic_DNA"/>
</dbReference>
<organism evidence="2 3">
    <name type="scientific">Actinoallomurus acaciae</name>
    <dbReference type="NCBI Taxonomy" id="502577"/>
    <lineage>
        <taxon>Bacteria</taxon>
        <taxon>Bacillati</taxon>
        <taxon>Actinomycetota</taxon>
        <taxon>Actinomycetes</taxon>
        <taxon>Streptosporangiales</taxon>
        <taxon>Thermomonosporaceae</taxon>
        <taxon>Actinoallomurus</taxon>
    </lineage>
</organism>
<feature type="region of interest" description="Disordered" evidence="1">
    <location>
        <begin position="1"/>
        <end position="49"/>
    </location>
</feature>
<evidence type="ECO:0000313" key="3">
    <source>
        <dbReference type="Proteomes" id="UP001589627"/>
    </source>
</evidence>
<accession>A0ABV5YT90</accession>
<sequence length="49" mass="4915">MTARGEEGHTAPVLSVGTDEPRGADLHGGMPLATLERHDGTGSAETTAG</sequence>
<dbReference type="RefSeq" id="WP_378211304.1">
    <property type="nucleotide sequence ID" value="NZ_JBHLZP010000491.1"/>
</dbReference>
<reference evidence="2 3" key="1">
    <citation type="submission" date="2024-09" db="EMBL/GenBank/DDBJ databases">
        <authorList>
            <person name="Sun Q."/>
            <person name="Mori K."/>
        </authorList>
    </citation>
    <scope>NUCLEOTIDE SEQUENCE [LARGE SCALE GENOMIC DNA]</scope>
    <source>
        <strain evidence="2 3">TBRC 0563</strain>
    </source>
</reference>
<dbReference type="Proteomes" id="UP001589627">
    <property type="component" value="Unassembled WGS sequence"/>
</dbReference>
<keyword evidence="3" id="KW-1185">Reference proteome</keyword>
<evidence type="ECO:0000313" key="2">
    <source>
        <dbReference type="EMBL" id="MFB9838290.1"/>
    </source>
</evidence>
<proteinExistence type="predicted"/>
<name>A0ABV5YT90_9ACTN</name>
<protein>
    <submittedName>
        <fullName evidence="2">Uncharacterized protein</fullName>
    </submittedName>
</protein>